<feature type="region of interest" description="Disordered" evidence="4">
    <location>
        <begin position="1"/>
        <end position="51"/>
    </location>
</feature>
<dbReference type="InterPro" id="IPR003729">
    <property type="entry name" value="Bi_nuclease_dom"/>
</dbReference>
<dbReference type="Gene3D" id="3.10.690.10">
    <property type="entry name" value="Bifunctional nuclease domain"/>
    <property type="match status" value="1"/>
</dbReference>
<comment type="function">
    <text evidence="3">Bifunctional nuclease with both RNase and DNase activities. Involved in basal defense response. Participates in abscisic acid-derived callose deposition following infection by a necrotrophic pathogen.</text>
</comment>
<dbReference type="PANTHER" id="PTHR15160">
    <property type="entry name" value="VON HIPPEL-LINDAU PROTEIN"/>
    <property type="match status" value="1"/>
</dbReference>
<evidence type="ECO:0000256" key="3">
    <source>
        <dbReference type="ARBA" id="ARBA00025428"/>
    </source>
</evidence>
<feature type="compositionally biased region" description="Low complexity" evidence="4">
    <location>
        <begin position="22"/>
        <end position="40"/>
    </location>
</feature>
<dbReference type="EMBL" id="JBBWWQ010000020">
    <property type="protein sequence ID" value="KAK8916986.1"/>
    <property type="molecule type" value="Genomic_DNA"/>
</dbReference>
<reference evidence="6 7" key="1">
    <citation type="journal article" date="2022" name="Nat. Plants">
        <title>Genomes of leafy and leafless Platanthera orchids illuminate the evolution of mycoheterotrophy.</title>
        <authorList>
            <person name="Li M.H."/>
            <person name="Liu K.W."/>
            <person name="Li Z."/>
            <person name="Lu H.C."/>
            <person name="Ye Q.L."/>
            <person name="Zhang D."/>
            <person name="Wang J.Y."/>
            <person name="Li Y.F."/>
            <person name="Zhong Z.M."/>
            <person name="Liu X."/>
            <person name="Yu X."/>
            <person name="Liu D.K."/>
            <person name="Tu X.D."/>
            <person name="Liu B."/>
            <person name="Hao Y."/>
            <person name="Liao X.Y."/>
            <person name="Jiang Y.T."/>
            <person name="Sun W.H."/>
            <person name="Chen J."/>
            <person name="Chen Y.Q."/>
            <person name="Ai Y."/>
            <person name="Zhai J.W."/>
            <person name="Wu S.S."/>
            <person name="Zhou Z."/>
            <person name="Hsiao Y.Y."/>
            <person name="Wu W.L."/>
            <person name="Chen Y.Y."/>
            <person name="Lin Y.F."/>
            <person name="Hsu J.L."/>
            <person name="Li C.Y."/>
            <person name="Wang Z.W."/>
            <person name="Zhao X."/>
            <person name="Zhong W.Y."/>
            <person name="Ma X.K."/>
            <person name="Ma L."/>
            <person name="Huang J."/>
            <person name="Chen G.Z."/>
            <person name="Huang M.Z."/>
            <person name="Huang L."/>
            <person name="Peng D.H."/>
            <person name="Luo Y.B."/>
            <person name="Zou S.Q."/>
            <person name="Chen S.P."/>
            <person name="Lan S."/>
            <person name="Tsai W.C."/>
            <person name="Van de Peer Y."/>
            <person name="Liu Z.J."/>
        </authorList>
    </citation>
    <scope>NUCLEOTIDE SEQUENCE [LARGE SCALE GENOMIC DNA]</scope>
    <source>
        <strain evidence="6">Lor287</strain>
    </source>
</reference>
<evidence type="ECO:0000256" key="1">
    <source>
        <dbReference type="ARBA" id="ARBA00009095"/>
    </source>
</evidence>
<dbReference type="PROSITE" id="PS51658">
    <property type="entry name" value="BFN"/>
    <property type="match status" value="1"/>
</dbReference>
<dbReference type="PANTHER" id="PTHR15160:SF1">
    <property type="entry name" value="VON HIPPEL-LINDAU DISEASE TUMOR SUPPRESSOR"/>
    <property type="match status" value="1"/>
</dbReference>
<dbReference type="SUPFAM" id="SSF103256">
    <property type="entry name" value="Hypothetical protein TM0160"/>
    <property type="match status" value="1"/>
</dbReference>
<dbReference type="GO" id="GO:0005634">
    <property type="term" value="C:nucleus"/>
    <property type="evidence" value="ECO:0007669"/>
    <property type="project" value="TreeGrafter"/>
</dbReference>
<dbReference type="Pfam" id="PF02577">
    <property type="entry name" value="BFN_dom"/>
    <property type="match status" value="1"/>
</dbReference>
<comment type="similarity">
    <text evidence="1">Belongs to the bifunctional nuclease family.</text>
</comment>
<evidence type="ECO:0000259" key="5">
    <source>
        <dbReference type="PROSITE" id="PS51658"/>
    </source>
</evidence>
<comment type="caution">
    <text evidence="6">The sequence shown here is derived from an EMBL/GenBank/DDBJ whole genome shotgun (WGS) entry which is preliminary data.</text>
</comment>
<dbReference type="Pfam" id="PF02151">
    <property type="entry name" value="UVR"/>
    <property type="match status" value="1"/>
</dbReference>
<dbReference type="InterPro" id="IPR001943">
    <property type="entry name" value="UVR_dom"/>
</dbReference>
<evidence type="ECO:0000313" key="7">
    <source>
        <dbReference type="Proteomes" id="UP001418222"/>
    </source>
</evidence>
<dbReference type="GO" id="GO:0030891">
    <property type="term" value="C:VCB complex"/>
    <property type="evidence" value="ECO:0007669"/>
    <property type="project" value="TreeGrafter"/>
</dbReference>
<keyword evidence="7" id="KW-1185">Reference proteome</keyword>
<dbReference type="GO" id="GO:0004518">
    <property type="term" value="F:nuclease activity"/>
    <property type="evidence" value="ECO:0007669"/>
    <property type="project" value="UniProtKB-UniRule"/>
</dbReference>
<sequence length="348" mass="39353">MLRSSSEMLLRNRLFPPRSPDLDSSPSPSSLSSSTLPGSDQNPSCKPRSLIFPSSNSRPSFSLYLNRYRSGRVFLRPRHTLHTFRASTGNVSPGPGVRGGDEDNDQYLQASLLVPETVKHYNLWKEGFVEKTTGHSTTKKYPFSSHRIAQFNVHSIGHGFLQRFQSPTVFLKIACDGDLLLPIIVGEFAIIRLIDAITGEKTEECPDQFQFVNNIVRTFGYEVRMVRITDRVVNTYYARIYLRKASDNTNISIDARPSDALNVAERFNAPIYVSKDIVVKDAIKVVYGNWRARSTKVVYDVSLDSAPDEADPLFEELDLVQKMNAAILEERFEDAAVWRDQLAKLRMP</sequence>
<evidence type="ECO:0000256" key="4">
    <source>
        <dbReference type="SAM" id="MobiDB-lite"/>
    </source>
</evidence>
<gene>
    <name evidence="6" type="primary">BBD2</name>
    <name evidence="6" type="ORF">KSP39_PZI022495</name>
</gene>
<evidence type="ECO:0000256" key="2">
    <source>
        <dbReference type="ARBA" id="ARBA00022722"/>
    </source>
</evidence>
<organism evidence="6 7">
    <name type="scientific">Platanthera zijinensis</name>
    <dbReference type="NCBI Taxonomy" id="2320716"/>
    <lineage>
        <taxon>Eukaryota</taxon>
        <taxon>Viridiplantae</taxon>
        <taxon>Streptophyta</taxon>
        <taxon>Embryophyta</taxon>
        <taxon>Tracheophyta</taxon>
        <taxon>Spermatophyta</taxon>
        <taxon>Magnoliopsida</taxon>
        <taxon>Liliopsida</taxon>
        <taxon>Asparagales</taxon>
        <taxon>Orchidaceae</taxon>
        <taxon>Orchidoideae</taxon>
        <taxon>Orchideae</taxon>
        <taxon>Orchidinae</taxon>
        <taxon>Platanthera</taxon>
    </lineage>
</organism>
<dbReference type="AlphaFoldDB" id="A0AAP0AWF8"/>
<name>A0AAP0AWF8_9ASPA</name>
<feature type="domain" description="BFN" evidence="5">
    <location>
        <begin position="148"/>
        <end position="285"/>
    </location>
</feature>
<protein>
    <submittedName>
        <fullName evidence="6">Bifunctional nuclease 2</fullName>
    </submittedName>
</protein>
<accession>A0AAP0AWF8</accession>
<keyword evidence="2" id="KW-0378">Hydrolase</keyword>
<dbReference type="Proteomes" id="UP001418222">
    <property type="component" value="Unassembled WGS sequence"/>
</dbReference>
<evidence type="ECO:0000313" key="6">
    <source>
        <dbReference type="EMBL" id="KAK8916986.1"/>
    </source>
</evidence>
<dbReference type="GO" id="GO:0016567">
    <property type="term" value="P:protein ubiquitination"/>
    <property type="evidence" value="ECO:0007669"/>
    <property type="project" value="TreeGrafter"/>
</dbReference>
<dbReference type="InterPro" id="IPR036104">
    <property type="entry name" value="BFN_sf"/>
</dbReference>
<proteinExistence type="inferred from homology"/>
<keyword evidence="2" id="KW-0540">Nuclease</keyword>